<dbReference type="AlphaFoldDB" id="A0A2P2LN64"/>
<name>A0A2P2LN64_RHIMU</name>
<sequence length="42" mass="4357">MGGAILKVKALSACNCRNRCETPRVALAPSTAVARRPSSGRS</sequence>
<organism evidence="1">
    <name type="scientific">Rhizophora mucronata</name>
    <name type="common">Asiatic mangrove</name>
    <dbReference type="NCBI Taxonomy" id="61149"/>
    <lineage>
        <taxon>Eukaryota</taxon>
        <taxon>Viridiplantae</taxon>
        <taxon>Streptophyta</taxon>
        <taxon>Embryophyta</taxon>
        <taxon>Tracheophyta</taxon>
        <taxon>Spermatophyta</taxon>
        <taxon>Magnoliopsida</taxon>
        <taxon>eudicotyledons</taxon>
        <taxon>Gunneridae</taxon>
        <taxon>Pentapetalae</taxon>
        <taxon>rosids</taxon>
        <taxon>fabids</taxon>
        <taxon>Malpighiales</taxon>
        <taxon>Rhizophoraceae</taxon>
        <taxon>Rhizophora</taxon>
    </lineage>
</organism>
<proteinExistence type="predicted"/>
<dbReference type="EMBL" id="GGEC01038942">
    <property type="protein sequence ID" value="MBX19426.1"/>
    <property type="molecule type" value="Transcribed_RNA"/>
</dbReference>
<protein>
    <submittedName>
        <fullName evidence="1">Uncharacterized protein MANES_05G073300</fullName>
    </submittedName>
</protein>
<reference evidence="1" key="1">
    <citation type="submission" date="2018-02" db="EMBL/GenBank/DDBJ databases">
        <title>Rhizophora mucronata_Transcriptome.</title>
        <authorList>
            <person name="Meera S.P."/>
            <person name="Sreeshan A."/>
            <person name="Augustine A."/>
        </authorList>
    </citation>
    <scope>NUCLEOTIDE SEQUENCE</scope>
    <source>
        <tissue evidence="1">Leaf</tissue>
    </source>
</reference>
<accession>A0A2P2LN64</accession>
<evidence type="ECO:0000313" key="1">
    <source>
        <dbReference type="EMBL" id="MBX19426.1"/>
    </source>
</evidence>